<dbReference type="InterPro" id="IPR042277">
    <property type="entry name" value="IST1-like"/>
</dbReference>
<proteinExistence type="inferred from homology"/>
<dbReference type="AlphaFoldDB" id="A0A654EJD0"/>
<accession>A0A654EJD0</accession>
<feature type="compositionally biased region" description="Basic and acidic residues" evidence="2">
    <location>
        <begin position="581"/>
        <end position="596"/>
    </location>
</feature>
<evidence type="ECO:0000256" key="1">
    <source>
        <dbReference type="ARBA" id="ARBA00005536"/>
    </source>
</evidence>
<dbReference type="InterPro" id="IPR005061">
    <property type="entry name" value="Ist1"/>
</dbReference>
<dbReference type="GO" id="GO:0015031">
    <property type="term" value="P:protein transport"/>
    <property type="evidence" value="ECO:0007669"/>
    <property type="project" value="InterPro"/>
</dbReference>
<dbReference type="Gene3D" id="1.20.1260.60">
    <property type="entry name" value="Vacuolar protein sorting-associated protein Ist1"/>
    <property type="match status" value="1"/>
</dbReference>
<dbReference type="PANTHER" id="PTHR12161:SF44">
    <property type="entry name" value="REGULATOR OF VPS4 ACTIVITY IN THE MVB PATHWAY PROTEIN"/>
    <property type="match status" value="1"/>
</dbReference>
<sequence>MFGFSFSRRRKSNAFTWKVLKQLQSRLMLLKSQKYAKSRHLRADIVDFIRSNDSKSALFRTEQLLLVENAITIYGFLLKFTDFILLRFSPSKKHSCLLVNDDTSEAVSSLIFASVKCREIPELLIISELVGQRYGQRYVTTAIQVPPGNLVNTEIKEKLKSTSVVSETDKCRVMEEIAKESGYRLEILGLGYKSEIDNEVFDLEEKNVMDESLHEVYKFCLTDVDERSKKETSMKDDYIEHKKSTRLLAENAKKSGHSLEILRPESKPETEKEVNEEEEKRVMDPDVDISCYEESPHEVYKFSLTDFEEEITEDDYREDMKCRMLDDIVKNSGHRVEISRPEYYKPEIEKQVYEKEEKKVMDPDMYIRSYEETPNEVYKFSLTDLEEEIKENDSIEGVKCRMLDEIMKKSGHHLKISRPEYKPEIEKQVYEEEEKKVMDPDVDIRCYEESPHEVSKFSLTDFEEEIMEDDYIEALKCRMLDDILKKSGHRLEISRRQYNKPEIEIQVNEEEEKKVINTDMDIRYDDESPEEVETYSSLTDDEEERSKEDTSMEDVKCRMLDKKTTKLGHLLGISRPEYRPEIEKQVNEEKEKKVMDIRSAGQSQHEVYKFSLTDIKEERSNEDSSMEDCCIEEAQVGKDQRVFRFRESSEEKRKSSSSPLSPLTEFRDMESLTYYMRQKRMHRRRRRSSTSPHCCHNVVYNEFKVTKEEEEEERQRLTTKRVHSKLHEYEQFLTQFKKKKEEENERRRLSPKDFEPTLPDYDQVITRFRVLEKEEEERQRLATKHVHPKLPDYDQIATKFKLLKEVEKERRRLLTKHSSS</sequence>
<feature type="compositionally biased region" description="Basic and acidic residues" evidence="2">
    <location>
        <begin position="739"/>
        <end position="755"/>
    </location>
</feature>
<feature type="region of interest" description="Disordered" evidence="2">
    <location>
        <begin position="525"/>
        <end position="554"/>
    </location>
</feature>
<reference evidence="3 4" key="1">
    <citation type="submission" date="2019-11" db="EMBL/GenBank/DDBJ databases">
        <authorList>
            <person name="Jiao W.-B."/>
            <person name="Schneeberger K."/>
        </authorList>
    </citation>
    <scope>NUCLEOTIDE SEQUENCE [LARGE SCALE GENOMIC DNA]</scope>
    <source>
        <strain evidence="4">cv. An-1</strain>
    </source>
</reference>
<dbReference type="PANTHER" id="PTHR12161">
    <property type="entry name" value="IST1 FAMILY MEMBER"/>
    <property type="match status" value="1"/>
</dbReference>
<dbReference type="EMBL" id="CACRSJ010000104">
    <property type="protein sequence ID" value="VYS48820.1"/>
    <property type="molecule type" value="Genomic_DNA"/>
</dbReference>
<gene>
    <name evidence="3" type="ORF">AN1_LOCUS4300</name>
</gene>
<feature type="region of interest" description="Disordered" evidence="2">
    <location>
        <begin position="737"/>
        <end position="758"/>
    </location>
</feature>
<feature type="region of interest" description="Disordered" evidence="2">
    <location>
        <begin position="646"/>
        <end position="667"/>
    </location>
</feature>
<evidence type="ECO:0000313" key="4">
    <source>
        <dbReference type="Proteomes" id="UP000426265"/>
    </source>
</evidence>
<comment type="similarity">
    <text evidence="1">Belongs to the IST1 family.</text>
</comment>
<protein>
    <recommendedName>
        <fullName evidence="5">Regulator of Vps4 activity in the MVB pathway protein</fullName>
    </recommendedName>
</protein>
<dbReference type="ExpressionAtlas" id="A0A654EJD0">
    <property type="expression patterns" value="baseline and differential"/>
</dbReference>
<feature type="region of interest" description="Disordered" evidence="2">
    <location>
        <begin position="581"/>
        <end position="603"/>
    </location>
</feature>
<evidence type="ECO:0008006" key="5">
    <source>
        <dbReference type="Google" id="ProtNLM"/>
    </source>
</evidence>
<feature type="compositionally biased region" description="Acidic residues" evidence="2">
    <location>
        <begin position="527"/>
        <end position="543"/>
    </location>
</feature>
<feature type="compositionally biased region" description="Basic and acidic residues" evidence="2">
    <location>
        <begin position="544"/>
        <end position="554"/>
    </location>
</feature>
<evidence type="ECO:0000256" key="2">
    <source>
        <dbReference type="SAM" id="MobiDB-lite"/>
    </source>
</evidence>
<dbReference type="Pfam" id="PF03398">
    <property type="entry name" value="Ist1"/>
    <property type="match status" value="1"/>
</dbReference>
<name>A0A654EJD0_ARATH</name>
<evidence type="ECO:0000313" key="3">
    <source>
        <dbReference type="EMBL" id="VYS48820.1"/>
    </source>
</evidence>
<dbReference type="Proteomes" id="UP000426265">
    <property type="component" value="Unassembled WGS sequence"/>
</dbReference>
<feature type="region of interest" description="Disordered" evidence="2">
    <location>
        <begin position="263"/>
        <end position="283"/>
    </location>
</feature>
<organism evidence="3 4">
    <name type="scientific">Arabidopsis thaliana</name>
    <name type="common">Mouse-ear cress</name>
    <dbReference type="NCBI Taxonomy" id="3702"/>
    <lineage>
        <taxon>Eukaryota</taxon>
        <taxon>Viridiplantae</taxon>
        <taxon>Streptophyta</taxon>
        <taxon>Embryophyta</taxon>
        <taxon>Tracheophyta</taxon>
        <taxon>Spermatophyta</taxon>
        <taxon>Magnoliopsida</taxon>
        <taxon>eudicotyledons</taxon>
        <taxon>Gunneridae</taxon>
        <taxon>Pentapetalae</taxon>
        <taxon>rosids</taxon>
        <taxon>malvids</taxon>
        <taxon>Brassicales</taxon>
        <taxon>Brassicaceae</taxon>
        <taxon>Camelineae</taxon>
        <taxon>Arabidopsis</taxon>
    </lineage>
</organism>